<proteinExistence type="predicted"/>
<comment type="caution">
    <text evidence="1">The sequence shown here is derived from an EMBL/GenBank/DDBJ whole genome shotgun (WGS) entry which is preliminary data.</text>
</comment>
<evidence type="ECO:0000313" key="1">
    <source>
        <dbReference type="EMBL" id="GLI54055.1"/>
    </source>
</evidence>
<organism evidence="1 2">
    <name type="scientific">Thermodesulfovibrio yellowstonii</name>
    <dbReference type="NCBI Taxonomy" id="28262"/>
    <lineage>
        <taxon>Bacteria</taxon>
        <taxon>Pseudomonadati</taxon>
        <taxon>Nitrospirota</taxon>
        <taxon>Thermodesulfovibrionia</taxon>
        <taxon>Thermodesulfovibrionales</taxon>
        <taxon>Thermodesulfovibrionaceae</taxon>
        <taxon>Thermodesulfovibrio</taxon>
    </lineage>
</organism>
<accession>A0A9W6GH55</accession>
<sequence>MRATLNIPDNLIDEILKITGEKSKTKALIKVMEEYIKQKKISKLIELSGKIEVEDLTEELEIMELQEAEDNAN</sequence>
<gene>
    <name evidence="1" type="ORF">TISLANDTSLP1_17480</name>
</gene>
<dbReference type="InterPro" id="IPR019239">
    <property type="entry name" value="VapB_antitoxin"/>
</dbReference>
<dbReference type="EMBL" id="BSDX01000001">
    <property type="protein sequence ID" value="GLI54055.1"/>
    <property type="molecule type" value="Genomic_DNA"/>
</dbReference>
<dbReference type="Pfam" id="PF09957">
    <property type="entry name" value="VapB_antitoxin"/>
    <property type="match status" value="1"/>
</dbReference>
<evidence type="ECO:0000313" key="2">
    <source>
        <dbReference type="Proteomes" id="UP001144297"/>
    </source>
</evidence>
<keyword evidence="2" id="KW-1185">Reference proteome</keyword>
<protein>
    <submittedName>
        <fullName evidence="1">DUF2191 domain-containing protein</fullName>
    </submittedName>
</protein>
<dbReference type="Proteomes" id="UP001144297">
    <property type="component" value="Unassembled WGS sequence"/>
</dbReference>
<reference evidence="1" key="1">
    <citation type="submission" date="2022-12" db="EMBL/GenBank/DDBJ databases">
        <title>Reference genome sequencing for broad-spectrum identification of bacterial and archaeal isolates by mass spectrometry.</title>
        <authorList>
            <person name="Sekiguchi Y."/>
            <person name="Tourlousse D.M."/>
        </authorList>
    </citation>
    <scope>NUCLEOTIDE SEQUENCE</scope>
    <source>
        <strain evidence="1">TSL-P1</strain>
    </source>
</reference>
<dbReference type="AlphaFoldDB" id="A0A9W6GH55"/>
<name>A0A9W6GH55_9BACT</name>